<feature type="non-terminal residue" evidence="2">
    <location>
        <position position="199"/>
    </location>
</feature>
<gene>
    <name evidence="2" type="ORF">S12H4_48014</name>
</gene>
<feature type="compositionally biased region" description="Basic and acidic residues" evidence="1">
    <location>
        <begin position="51"/>
        <end position="65"/>
    </location>
</feature>
<protein>
    <submittedName>
        <fullName evidence="2">Uncharacterized protein</fullName>
    </submittedName>
</protein>
<dbReference type="AlphaFoldDB" id="X1UBA6"/>
<comment type="caution">
    <text evidence="2">The sequence shown here is derived from an EMBL/GenBank/DDBJ whole genome shotgun (WGS) entry which is preliminary data.</text>
</comment>
<proteinExistence type="predicted"/>
<evidence type="ECO:0000313" key="2">
    <source>
        <dbReference type="EMBL" id="GAJ14808.1"/>
    </source>
</evidence>
<reference evidence="2" key="1">
    <citation type="journal article" date="2014" name="Front. Microbiol.">
        <title>High frequency of phylogenetically diverse reductive dehalogenase-homologous genes in deep subseafloor sedimentary metagenomes.</title>
        <authorList>
            <person name="Kawai M."/>
            <person name="Futagami T."/>
            <person name="Toyoda A."/>
            <person name="Takaki Y."/>
            <person name="Nishi S."/>
            <person name="Hori S."/>
            <person name="Arai W."/>
            <person name="Tsubouchi T."/>
            <person name="Morono Y."/>
            <person name="Uchiyama I."/>
            <person name="Ito T."/>
            <person name="Fujiyama A."/>
            <person name="Inagaki F."/>
            <person name="Takami H."/>
        </authorList>
    </citation>
    <scope>NUCLEOTIDE SEQUENCE</scope>
    <source>
        <strain evidence="2">Expedition CK06-06</strain>
    </source>
</reference>
<dbReference type="EMBL" id="BARW01029957">
    <property type="protein sequence ID" value="GAJ14808.1"/>
    <property type="molecule type" value="Genomic_DNA"/>
</dbReference>
<feature type="region of interest" description="Disordered" evidence="1">
    <location>
        <begin position="51"/>
        <end position="75"/>
    </location>
</feature>
<name>X1UBA6_9ZZZZ</name>
<organism evidence="2">
    <name type="scientific">marine sediment metagenome</name>
    <dbReference type="NCBI Taxonomy" id="412755"/>
    <lineage>
        <taxon>unclassified sequences</taxon>
        <taxon>metagenomes</taxon>
        <taxon>ecological metagenomes</taxon>
    </lineage>
</organism>
<accession>X1UBA6</accession>
<evidence type="ECO:0000256" key="1">
    <source>
        <dbReference type="SAM" id="MobiDB-lite"/>
    </source>
</evidence>
<sequence length="199" mass="22352">MKIDGINPAMERELGNLVENFPPERVRAAITATALHGVSSPLPYIRAVMEKGKEKEESAAEEKGKPSTPADGKFAFDHAPNVRLTTNEVLKLVKRFSKSGAEARIDFLSLHKESTGKKYASDYATILLFQRRGNPDGTPWEPEPPDWEIRQEWLDYLVRAREMVDSVCRFCGRTFRAQKPNGGLPPVTHCNRQACVDKD</sequence>